<dbReference type="AlphaFoldDB" id="A0A328CBM1"/>
<evidence type="ECO:0000313" key="3">
    <source>
        <dbReference type="Proteomes" id="UP000249169"/>
    </source>
</evidence>
<proteinExistence type="predicted"/>
<organism evidence="2 3">
    <name type="scientific">Lujinxingia litoralis</name>
    <dbReference type="NCBI Taxonomy" id="2211119"/>
    <lineage>
        <taxon>Bacteria</taxon>
        <taxon>Deltaproteobacteria</taxon>
        <taxon>Bradymonadales</taxon>
        <taxon>Lujinxingiaceae</taxon>
        <taxon>Lujinxingia</taxon>
    </lineage>
</organism>
<feature type="region of interest" description="Disordered" evidence="1">
    <location>
        <begin position="210"/>
        <end position="239"/>
    </location>
</feature>
<evidence type="ECO:0000313" key="2">
    <source>
        <dbReference type="EMBL" id="RAL25056.1"/>
    </source>
</evidence>
<comment type="caution">
    <text evidence="2">The sequence shown here is derived from an EMBL/GenBank/DDBJ whole genome shotgun (WGS) entry which is preliminary data.</text>
</comment>
<accession>A0A328CBM1</accession>
<feature type="compositionally biased region" description="Polar residues" evidence="1">
    <location>
        <begin position="218"/>
        <end position="239"/>
    </location>
</feature>
<dbReference type="EMBL" id="QHKO01000001">
    <property type="protein sequence ID" value="RAL25056.1"/>
    <property type="molecule type" value="Genomic_DNA"/>
</dbReference>
<gene>
    <name evidence="2" type="ORF">DL240_02250</name>
</gene>
<evidence type="ECO:0000256" key="1">
    <source>
        <dbReference type="SAM" id="MobiDB-lite"/>
    </source>
</evidence>
<keyword evidence="3" id="KW-1185">Reference proteome</keyword>
<sequence>MLRSHPWYIPGLMLAAGALSAPGCGPEPRANQALTGQEQAQVTVYNRTHEVVQLQLQRVSSELAVDCAFVREAPQRFLREEHLTPPGTDRLYSGQELRLYTYGSQLNPNRGCNLNVARVDDARIEDVVISWSPGLPFKSFFPDVDAPADVPTGPHTVVLSADYSQTSPDQMRPWRDRPCNGELSTCSEEEQRQALTLPAGAEYSWEVEGTEPTVRPWGQSTSITEMPSGSESDQGSCSTGITRQELSWSTPPTAGAWQVVEVAHDADTTCAQVSLSNDQAQEQTWSVCGSNRLISRLTPASDLNPVILQFFFELGSSGTPNMVNYENLSVDIRREDLEGNPLEVETIDLVRGRQVPSHLGLEIEPRLSEGCPALRESESCLHVSAPLSLEITTSTGPLILIPGETVAPANASPRRLELVRGLHRAVVDTACDGMQSQLDPPPLGPYLELVYYSGVTTLNP</sequence>
<name>A0A328CBM1_9DELT</name>
<dbReference type="Proteomes" id="UP000249169">
    <property type="component" value="Unassembled WGS sequence"/>
</dbReference>
<dbReference type="RefSeq" id="WP_111728228.1">
    <property type="nucleotide sequence ID" value="NZ_QHKO01000001.1"/>
</dbReference>
<protein>
    <submittedName>
        <fullName evidence="2">Uncharacterized protein</fullName>
    </submittedName>
</protein>
<dbReference type="OrthoDB" id="5487416at2"/>
<reference evidence="2 3" key="1">
    <citation type="submission" date="2018-05" db="EMBL/GenBank/DDBJ databases">
        <title>Lujinxingia marina gen. nov. sp. nov., a new facultative anaerobic member of the class Deltaproteobacteria, and proposal of Lujinxingaceae fam. nov.</title>
        <authorList>
            <person name="Li C.-M."/>
        </authorList>
    </citation>
    <scope>NUCLEOTIDE SEQUENCE [LARGE SCALE GENOMIC DNA]</scope>
    <source>
        <strain evidence="2 3">B210</strain>
    </source>
</reference>